<dbReference type="InterPro" id="IPR036640">
    <property type="entry name" value="ABC1_TM_sf"/>
</dbReference>
<dbReference type="AlphaFoldDB" id="A0A1M6GK23"/>
<evidence type="ECO:0000256" key="3">
    <source>
        <dbReference type="ARBA" id="ARBA00022475"/>
    </source>
</evidence>
<dbReference type="InterPro" id="IPR011527">
    <property type="entry name" value="ABC1_TM_dom"/>
</dbReference>
<dbReference type="Gene3D" id="3.40.50.300">
    <property type="entry name" value="P-loop containing nucleotide triphosphate hydrolases"/>
    <property type="match status" value="1"/>
</dbReference>
<evidence type="ECO:0000259" key="11">
    <source>
        <dbReference type="PROSITE" id="PS50929"/>
    </source>
</evidence>
<evidence type="ECO:0000256" key="4">
    <source>
        <dbReference type="ARBA" id="ARBA00022692"/>
    </source>
</evidence>
<evidence type="ECO:0000313" key="12">
    <source>
        <dbReference type="EMBL" id="SHJ10293.1"/>
    </source>
</evidence>
<dbReference type="SMART" id="SM00382">
    <property type="entry name" value="AAA"/>
    <property type="match status" value="1"/>
</dbReference>
<keyword evidence="8 9" id="KW-0472">Membrane</keyword>
<feature type="transmembrane region" description="Helical" evidence="9">
    <location>
        <begin position="176"/>
        <end position="194"/>
    </location>
</feature>
<dbReference type="PROSITE" id="PS50929">
    <property type="entry name" value="ABC_TM1F"/>
    <property type="match status" value="1"/>
</dbReference>
<evidence type="ECO:0000256" key="9">
    <source>
        <dbReference type="SAM" id="Phobius"/>
    </source>
</evidence>
<feature type="domain" description="ABC transmembrane type-1" evidence="11">
    <location>
        <begin position="37"/>
        <end position="319"/>
    </location>
</feature>
<dbReference type="GO" id="GO:0016887">
    <property type="term" value="F:ATP hydrolysis activity"/>
    <property type="evidence" value="ECO:0007669"/>
    <property type="project" value="InterPro"/>
</dbReference>
<feature type="transmembrane region" description="Helical" evidence="9">
    <location>
        <begin position="148"/>
        <end position="170"/>
    </location>
</feature>
<dbReference type="InterPro" id="IPR039421">
    <property type="entry name" value="Type_1_exporter"/>
</dbReference>
<dbReference type="STRING" id="1121131.SAMN02745229_04103"/>
<comment type="subcellular location">
    <subcellularLocation>
        <location evidence="1">Cell membrane</location>
        <topology evidence="1">Multi-pass membrane protein</topology>
    </subcellularLocation>
</comment>
<protein>
    <submittedName>
        <fullName evidence="12">ATP-binding cassette, subfamily B</fullName>
    </submittedName>
</protein>
<name>A0A1M6GK23_BUTFI</name>
<feature type="transmembrane region" description="Helical" evidence="9">
    <location>
        <begin position="36"/>
        <end position="56"/>
    </location>
</feature>
<dbReference type="EMBL" id="FQXK01000067">
    <property type="protein sequence ID" value="SHJ10293.1"/>
    <property type="molecule type" value="Genomic_DNA"/>
</dbReference>
<dbReference type="Pfam" id="PF00005">
    <property type="entry name" value="ABC_tran"/>
    <property type="match status" value="1"/>
</dbReference>
<dbReference type="RefSeq" id="WP_081373997.1">
    <property type="nucleotide sequence ID" value="NZ_FQXK01000067.1"/>
</dbReference>
<organism evidence="12 13">
    <name type="scientific">Butyrivibrio fibrisolvens DSM 3071</name>
    <dbReference type="NCBI Taxonomy" id="1121131"/>
    <lineage>
        <taxon>Bacteria</taxon>
        <taxon>Bacillati</taxon>
        <taxon>Bacillota</taxon>
        <taxon>Clostridia</taxon>
        <taxon>Lachnospirales</taxon>
        <taxon>Lachnospiraceae</taxon>
        <taxon>Butyrivibrio</taxon>
    </lineage>
</organism>
<gene>
    <name evidence="12" type="ORF">SAMN02745229_04103</name>
</gene>
<sequence>MNTKDKKGEEKNEFKTLPLLGIPKLLPYIKPYKKTIIIMMTLGMLSSLADSAYPLFNQYAINNFIGKGTLNGLAAFIAMYIVVLVLQTIDNYITVAMCGKVEMSVNRDLRNASFSHLQELSLFYFNTNNVGYIHARVMSDSGKIGEMVAWRFMDIVWQLSYIIFVLMMMLAINWKLALIILMLVPVVVILVAIFQKKLLAINRKIREINSKITGNFNEGITGASSIKTLVVEDKIQEDFEKDTDKMRRTAVKSVRYSAFFTAIVTLVSSMALAIVLWYGGNLSVEGLMTIGTISVFASYALGIMEPIQNIVVTFSEIIAIQVNIERFTRLMETESDVSDRPDVIEKYGDTFNPKKENWEELKGDVEFKDITFCYPDGEENVLENFNLKVPQGTSVAIVGETGAGKSTLVNLVCRFYKPTKGQILIDGHDAADRSIGWLHNSIGYVLQTPHLFSGSVRENLKYGKEDATDEEIWKALDLVAAGDVVRRMEKGLDSDVGEGGNLLSTGEKQLLSFARAILSDPRILILDEATASIDTVTEKKIQNAIKVMTKGRTTFAIAHRLSTITDSDVILVVDDGRIVESGTHEDLMIAGGRYYELFTRQFDDLVVNKSIEKALAH</sequence>
<dbReference type="GO" id="GO:0005524">
    <property type="term" value="F:ATP binding"/>
    <property type="evidence" value="ECO:0007669"/>
    <property type="project" value="UniProtKB-KW"/>
</dbReference>
<accession>A0A1M6GK23</accession>
<dbReference type="GO" id="GO:0015421">
    <property type="term" value="F:ABC-type oligopeptide transporter activity"/>
    <property type="evidence" value="ECO:0007669"/>
    <property type="project" value="TreeGrafter"/>
</dbReference>
<keyword evidence="2" id="KW-0813">Transport</keyword>
<dbReference type="InterPro" id="IPR003439">
    <property type="entry name" value="ABC_transporter-like_ATP-bd"/>
</dbReference>
<evidence type="ECO:0000256" key="5">
    <source>
        <dbReference type="ARBA" id="ARBA00022741"/>
    </source>
</evidence>
<feature type="transmembrane region" description="Helical" evidence="9">
    <location>
        <begin position="68"/>
        <end position="86"/>
    </location>
</feature>
<dbReference type="GeneID" id="89510879"/>
<keyword evidence="3" id="KW-1003">Cell membrane</keyword>
<keyword evidence="5" id="KW-0547">Nucleotide-binding</keyword>
<dbReference type="GO" id="GO:0005886">
    <property type="term" value="C:plasma membrane"/>
    <property type="evidence" value="ECO:0007669"/>
    <property type="project" value="UniProtKB-SubCell"/>
</dbReference>
<keyword evidence="7 9" id="KW-1133">Transmembrane helix</keyword>
<proteinExistence type="predicted"/>
<dbReference type="OrthoDB" id="9762778at2"/>
<dbReference type="PANTHER" id="PTHR43394">
    <property type="entry name" value="ATP-DEPENDENT PERMEASE MDL1, MITOCHONDRIAL"/>
    <property type="match status" value="1"/>
</dbReference>
<feature type="transmembrane region" description="Helical" evidence="9">
    <location>
        <begin position="256"/>
        <end position="280"/>
    </location>
</feature>
<dbReference type="CDD" id="cd18540">
    <property type="entry name" value="ABC_6TM_exporter_like"/>
    <property type="match status" value="1"/>
</dbReference>
<evidence type="ECO:0000256" key="1">
    <source>
        <dbReference type="ARBA" id="ARBA00004651"/>
    </source>
</evidence>
<dbReference type="Pfam" id="PF00664">
    <property type="entry name" value="ABC_membrane"/>
    <property type="match status" value="1"/>
</dbReference>
<evidence type="ECO:0000259" key="10">
    <source>
        <dbReference type="PROSITE" id="PS50893"/>
    </source>
</evidence>
<evidence type="ECO:0000256" key="6">
    <source>
        <dbReference type="ARBA" id="ARBA00022840"/>
    </source>
</evidence>
<evidence type="ECO:0000256" key="7">
    <source>
        <dbReference type="ARBA" id="ARBA00022989"/>
    </source>
</evidence>
<feature type="domain" description="ABC transporter" evidence="10">
    <location>
        <begin position="365"/>
        <end position="600"/>
    </location>
</feature>
<reference evidence="13" key="1">
    <citation type="submission" date="2016-11" db="EMBL/GenBank/DDBJ databases">
        <authorList>
            <person name="Varghese N."/>
            <person name="Submissions S."/>
        </authorList>
    </citation>
    <scope>NUCLEOTIDE SEQUENCE [LARGE SCALE GENOMIC DNA]</scope>
    <source>
        <strain evidence="13">DSM 3071</strain>
    </source>
</reference>
<keyword evidence="4 9" id="KW-0812">Transmembrane</keyword>
<dbReference type="InterPro" id="IPR027417">
    <property type="entry name" value="P-loop_NTPase"/>
</dbReference>
<dbReference type="PROSITE" id="PS50893">
    <property type="entry name" value="ABC_TRANSPORTER_2"/>
    <property type="match status" value="1"/>
</dbReference>
<dbReference type="Proteomes" id="UP000184278">
    <property type="component" value="Unassembled WGS sequence"/>
</dbReference>
<dbReference type="Gene3D" id="1.20.1560.10">
    <property type="entry name" value="ABC transporter type 1, transmembrane domain"/>
    <property type="match status" value="1"/>
</dbReference>
<keyword evidence="6 12" id="KW-0067">ATP-binding</keyword>
<dbReference type="FunFam" id="3.40.50.300:FF:000221">
    <property type="entry name" value="Multidrug ABC transporter ATP-binding protein"/>
    <property type="match status" value="1"/>
</dbReference>
<dbReference type="InterPro" id="IPR003593">
    <property type="entry name" value="AAA+_ATPase"/>
</dbReference>
<evidence type="ECO:0000256" key="8">
    <source>
        <dbReference type="ARBA" id="ARBA00023136"/>
    </source>
</evidence>
<dbReference type="CDD" id="cd03254">
    <property type="entry name" value="ABCC_Glucan_exporter_like"/>
    <property type="match status" value="1"/>
</dbReference>
<dbReference type="SUPFAM" id="SSF52540">
    <property type="entry name" value="P-loop containing nucleoside triphosphate hydrolases"/>
    <property type="match status" value="1"/>
</dbReference>
<dbReference type="SUPFAM" id="SSF90123">
    <property type="entry name" value="ABC transporter transmembrane region"/>
    <property type="match status" value="1"/>
</dbReference>
<evidence type="ECO:0000256" key="2">
    <source>
        <dbReference type="ARBA" id="ARBA00022448"/>
    </source>
</evidence>
<keyword evidence="13" id="KW-1185">Reference proteome</keyword>
<evidence type="ECO:0000313" key="13">
    <source>
        <dbReference type="Proteomes" id="UP000184278"/>
    </source>
</evidence>
<dbReference type="PANTHER" id="PTHR43394:SF1">
    <property type="entry name" value="ATP-BINDING CASSETTE SUB-FAMILY B MEMBER 10, MITOCHONDRIAL"/>
    <property type="match status" value="1"/>
</dbReference>